<dbReference type="AlphaFoldDB" id="A0A1G8KYK3"/>
<gene>
    <name evidence="1" type="ORF">SAMN05421846_108124</name>
</gene>
<proteinExistence type="predicted"/>
<name>A0A1G8KYK3_9FLAO</name>
<reference evidence="2" key="1">
    <citation type="submission" date="2016-10" db="EMBL/GenBank/DDBJ databases">
        <authorList>
            <person name="Varghese N."/>
            <person name="Submissions S."/>
        </authorList>
    </citation>
    <scope>NUCLEOTIDE SEQUENCE [LARGE SCALE GENOMIC DNA]</scope>
    <source>
        <strain evidence="2">DSM 17071</strain>
    </source>
</reference>
<protein>
    <submittedName>
        <fullName evidence="1">Uncharacterized protein</fullName>
    </submittedName>
</protein>
<evidence type="ECO:0000313" key="2">
    <source>
        <dbReference type="Proteomes" id="UP000198869"/>
    </source>
</evidence>
<sequence length="37" mass="4151">MNVFQAKYNANSTIYSSGAKDSKSLNDLYPQLKIENP</sequence>
<accession>A0A1G8KYK3</accession>
<keyword evidence="2" id="KW-1185">Reference proteome</keyword>
<evidence type="ECO:0000313" key="1">
    <source>
        <dbReference type="EMBL" id="SDI48615.1"/>
    </source>
</evidence>
<dbReference type="Proteomes" id="UP000198869">
    <property type="component" value="Unassembled WGS sequence"/>
</dbReference>
<dbReference type="EMBL" id="FNDW01000008">
    <property type="protein sequence ID" value="SDI48615.1"/>
    <property type="molecule type" value="Genomic_DNA"/>
</dbReference>
<organism evidence="1 2">
    <name type="scientific">Chryseobacterium taeanense</name>
    <dbReference type="NCBI Taxonomy" id="311334"/>
    <lineage>
        <taxon>Bacteria</taxon>
        <taxon>Pseudomonadati</taxon>
        <taxon>Bacteroidota</taxon>
        <taxon>Flavobacteriia</taxon>
        <taxon>Flavobacteriales</taxon>
        <taxon>Weeksellaceae</taxon>
        <taxon>Chryseobacterium group</taxon>
        <taxon>Chryseobacterium</taxon>
    </lineage>
</organism>
<dbReference type="STRING" id="311334.SAMN05421846_108124"/>